<dbReference type="RefSeq" id="WP_102071595.1">
    <property type="nucleotide sequence ID" value="NZ_PDNV01000014.1"/>
</dbReference>
<dbReference type="InterPro" id="IPR010126">
    <property type="entry name" value="Esterase_phb"/>
</dbReference>
<accession>A0A2N4UBD9</accession>
<dbReference type="SUPFAM" id="SSF53474">
    <property type="entry name" value="alpha/beta-Hydrolases"/>
    <property type="match status" value="1"/>
</dbReference>
<gene>
    <name evidence="3" type="ORF">CR155_18920</name>
</gene>
<sequence length="383" mass="42412">MARKLSSLVFSTIKRMTRLQRQALKMVNAPPLKRARKKTARKASKKVSVPRPAVKPIPAKELSGQGTWQSLIHKTAPSRTELLGRLAYGMYTPPGRTVAGMPLLVMLHGCQQTAYEMASGSRMNHLADSKGFVVIYPQQTRRVQALRCWRWFQPDDGHGWAEADAIADLTSTIVLRYKLDRAKVYVAGMSAGAGMAGLTALRHPTLFAAVAMHSGAVLGDARNPSGGMRTMRHGTSHEPSGLVESLIDHAVRFPGMPALILHGQSDGVVSPRNARQLTQQFVHTNWTLRDPGTVAARYPANATQVHTLAQPTGKVAVLAKGTHREYQRWDYLRNRKPIVRLCLIKDVGHAWSGGDSKHRFNAREGPRASLLMWQFFDMHRGDE</sequence>
<dbReference type="GO" id="GO:0016787">
    <property type="term" value="F:hydrolase activity"/>
    <property type="evidence" value="ECO:0007669"/>
    <property type="project" value="UniProtKB-KW"/>
</dbReference>
<keyword evidence="1" id="KW-0732">Signal</keyword>
<dbReference type="PANTHER" id="PTHR43037:SF1">
    <property type="entry name" value="BLL1128 PROTEIN"/>
    <property type="match status" value="1"/>
</dbReference>
<dbReference type="OrthoDB" id="9767239at2"/>
<dbReference type="Gene3D" id="3.40.50.1820">
    <property type="entry name" value="alpha/beta hydrolase"/>
    <property type="match status" value="1"/>
</dbReference>
<evidence type="ECO:0000256" key="1">
    <source>
        <dbReference type="ARBA" id="ARBA00022729"/>
    </source>
</evidence>
<comment type="caution">
    <text evidence="3">The sequence shown here is derived from an EMBL/GenBank/DDBJ whole genome shotgun (WGS) entry which is preliminary data.</text>
</comment>
<dbReference type="Proteomes" id="UP000234328">
    <property type="component" value="Unassembled WGS sequence"/>
</dbReference>
<organism evidence="3 4">
    <name type="scientific">Pollutimonas nitritireducens</name>
    <dbReference type="NCBI Taxonomy" id="2045209"/>
    <lineage>
        <taxon>Bacteria</taxon>
        <taxon>Pseudomonadati</taxon>
        <taxon>Pseudomonadota</taxon>
        <taxon>Betaproteobacteria</taxon>
        <taxon>Burkholderiales</taxon>
        <taxon>Alcaligenaceae</taxon>
        <taxon>Pollutimonas</taxon>
    </lineage>
</organism>
<dbReference type="NCBIfam" id="TIGR01840">
    <property type="entry name" value="esterase_phb"/>
    <property type="match status" value="1"/>
</dbReference>
<evidence type="ECO:0000313" key="3">
    <source>
        <dbReference type="EMBL" id="PLC52323.1"/>
    </source>
</evidence>
<dbReference type="Pfam" id="PF10503">
    <property type="entry name" value="Esterase_PHB"/>
    <property type="match status" value="1"/>
</dbReference>
<reference evidence="3 4" key="1">
    <citation type="submission" date="2017-10" db="EMBL/GenBank/DDBJ databases">
        <title>Two draft genome sequences of Pusillimonas sp. strains isolated from a nitrate- and radionuclide-contaminated groundwater in Russia.</title>
        <authorList>
            <person name="Grouzdev D.S."/>
            <person name="Tourova T.P."/>
            <person name="Goeva M.A."/>
            <person name="Babich T.L."/>
            <person name="Sokolova D.S."/>
            <person name="Abdullin R."/>
            <person name="Poltaraus A.B."/>
            <person name="Toshchakov S.V."/>
            <person name="Nazina T.N."/>
        </authorList>
    </citation>
    <scope>NUCLEOTIDE SEQUENCE [LARGE SCALE GENOMIC DNA]</scope>
    <source>
        <strain evidence="3 4">JR1/69-2-13</strain>
    </source>
</reference>
<keyword evidence="2" id="KW-0378">Hydrolase</keyword>
<dbReference type="InterPro" id="IPR050955">
    <property type="entry name" value="Plant_Biomass_Hydrol_Est"/>
</dbReference>
<name>A0A2N4UBD9_9BURK</name>
<dbReference type="GO" id="GO:0005576">
    <property type="term" value="C:extracellular region"/>
    <property type="evidence" value="ECO:0007669"/>
    <property type="project" value="InterPro"/>
</dbReference>
<proteinExistence type="predicted"/>
<evidence type="ECO:0000256" key="2">
    <source>
        <dbReference type="ARBA" id="ARBA00022801"/>
    </source>
</evidence>
<dbReference type="PANTHER" id="PTHR43037">
    <property type="entry name" value="UNNAMED PRODUCT-RELATED"/>
    <property type="match status" value="1"/>
</dbReference>
<evidence type="ECO:0000313" key="4">
    <source>
        <dbReference type="Proteomes" id="UP000234328"/>
    </source>
</evidence>
<keyword evidence="4" id="KW-1185">Reference proteome</keyword>
<dbReference type="EMBL" id="PDNV01000014">
    <property type="protein sequence ID" value="PLC52323.1"/>
    <property type="molecule type" value="Genomic_DNA"/>
</dbReference>
<protein>
    <submittedName>
        <fullName evidence="3">Esterase</fullName>
    </submittedName>
</protein>
<dbReference type="AlphaFoldDB" id="A0A2N4UBD9"/>
<dbReference type="InterPro" id="IPR029058">
    <property type="entry name" value="AB_hydrolase_fold"/>
</dbReference>